<dbReference type="EMBL" id="AP011112">
    <property type="protein sequence ID" value="BAI69046.1"/>
    <property type="molecule type" value="Genomic_DNA"/>
</dbReference>
<dbReference type="Pfam" id="PF01694">
    <property type="entry name" value="Rhomboid"/>
    <property type="match status" value="1"/>
</dbReference>
<name>D3DGU4_HYDTT</name>
<dbReference type="Gene3D" id="1.20.1540.10">
    <property type="entry name" value="Rhomboid-like"/>
    <property type="match status" value="1"/>
</dbReference>
<dbReference type="FunFam" id="1.20.1540.10:FF:000027">
    <property type="entry name" value="Rhomboid family intramembrane serine protease"/>
    <property type="match status" value="1"/>
</dbReference>
<keyword evidence="6 7" id="KW-0472">Membrane</keyword>
<protein>
    <submittedName>
        <fullName evidence="9">Rhomboid-like protein</fullName>
    </submittedName>
</protein>
<dbReference type="InterPro" id="IPR035952">
    <property type="entry name" value="Rhomboid-like_sf"/>
</dbReference>
<gene>
    <name evidence="9" type="ordered locus">HTH_0584</name>
</gene>
<dbReference type="RefSeq" id="WP_012963228.1">
    <property type="nucleotide sequence ID" value="NC_013799.1"/>
</dbReference>
<dbReference type="KEGG" id="hte:Hydth_0583"/>
<comment type="subcellular location">
    <subcellularLocation>
        <location evidence="1">Membrane</location>
        <topology evidence="1">Multi-pass membrane protein</topology>
    </subcellularLocation>
</comment>
<accession>D3DGU4</accession>
<feature type="transmembrane region" description="Helical" evidence="7">
    <location>
        <begin position="96"/>
        <end position="118"/>
    </location>
</feature>
<evidence type="ECO:0000256" key="1">
    <source>
        <dbReference type="ARBA" id="ARBA00004141"/>
    </source>
</evidence>
<feature type="transmembrane region" description="Helical" evidence="7">
    <location>
        <begin position="165"/>
        <end position="186"/>
    </location>
</feature>
<evidence type="ECO:0000256" key="3">
    <source>
        <dbReference type="ARBA" id="ARBA00022519"/>
    </source>
</evidence>
<dbReference type="PATRIC" id="fig|608538.5.peg.586"/>
<feature type="transmembrane region" description="Helical" evidence="7">
    <location>
        <begin position="192"/>
        <end position="212"/>
    </location>
</feature>
<evidence type="ECO:0000256" key="5">
    <source>
        <dbReference type="ARBA" id="ARBA00022989"/>
    </source>
</evidence>
<keyword evidence="5 7" id="KW-1133">Transmembrane helix</keyword>
<dbReference type="GO" id="GO:0016020">
    <property type="term" value="C:membrane"/>
    <property type="evidence" value="ECO:0007669"/>
    <property type="project" value="UniProtKB-SubCell"/>
</dbReference>
<evidence type="ECO:0000313" key="10">
    <source>
        <dbReference type="Proteomes" id="UP000002574"/>
    </source>
</evidence>
<dbReference type="AlphaFoldDB" id="D3DGU4"/>
<keyword evidence="3" id="KW-0997">Cell inner membrane</keyword>
<dbReference type="PANTHER" id="PTHR43066:SF26">
    <property type="entry name" value="RHOMBOID PROTEASE GLPG"/>
    <property type="match status" value="1"/>
</dbReference>
<dbReference type="InterPro" id="IPR022764">
    <property type="entry name" value="Peptidase_S54_rhomboid_dom"/>
</dbReference>
<evidence type="ECO:0000256" key="4">
    <source>
        <dbReference type="ARBA" id="ARBA00022692"/>
    </source>
</evidence>
<sequence length="216" mass="24475">MIPIKDINRSRSFPIVNTFLILLCAAVWLHQVGLDEYQENIFIYKYGLVPADVFQRPYTLLTHMFLHGSWLHIIGNMWFLWIFGDNVEDRLGRLRYLLFYIISGLGAALLQTFVSFVLGGEDVPMVGASGAISGVLGAYLWLFPHARILALVPIFFFLTFMEVPALLFIGLWILIQVINGILTLPFAQAGGVAWFAHIGGFAVGYILVKVFYTKRW</sequence>
<reference evidence="9 10" key="1">
    <citation type="journal article" date="2010" name="J. Bacteriol.">
        <title>Complete genome sequence of the thermophilic, obligately chemolithoautotrophic hydrogen-oxidizing bacterium Hydrogenobacter thermophilus TK-6.</title>
        <authorList>
            <person name="Arai H."/>
            <person name="Kanbe H."/>
            <person name="Ishii M."/>
            <person name="Igarashi Y."/>
        </authorList>
    </citation>
    <scope>NUCLEOTIDE SEQUENCE [LARGE SCALE GENOMIC DNA]</scope>
    <source>
        <strain evidence="10">DSM 6534 / IAM 12695 / TK-6 [Tokyo]</strain>
    </source>
</reference>
<dbReference type="eggNOG" id="COG0705">
    <property type="taxonomic scope" value="Bacteria"/>
</dbReference>
<keyword evidence="2" id="KW-1003">Cell membrane</keyword>
<dbReference type="PANTHER" id="PTHR43066">
    <property type="entry name" value="RHOMBOID-RELATED PROTEIN"/>
    <property type="match status" value="1"/>
</dbReference>
<evidence type="ECO:0000256" key="6">
    <source>
        <dbReference type="ARBA" id="ARBA00023136"/>
    </source>
</evidence>
<dbReference type="STRING" id="608538.HTH_0584"/>
<evidence type="ECO:0000259" key="8">
    <source>
        <dbReference type="Pfam" id="PF01694"/>
    </source>
</evidence>
<feature type="domain" description="Peptidase S54 rhomboid" evidence="8">
    <location>
        <begin position="57"/>
        <end position="211"/>
    </location>
</feature>
<feature type="transmembrane region" description="Helical" evidence="7">
    <location>
        <begin position="64"/>
        <end position="84"/>
    </location>
</feature>
<dbReference type="KEGG" id="hth:HTH_0584"/>
<proteinExistence type="predicted"/>
<dbReference type="Proteomes" id="UP000002574">
    <property type="component" value="Chromosome"/>
</dbReference>
<keyword evidence="10" id="KW-1185">Reference proteome</keyword>
<keyword evidence="4 7" id="KW-0812">Transmembrane</keyword>
<dbReference type="SUPFAM" id="SSF144091">
    <property type="entry name" value="Rhomboid-like"/>
    <property type="match status" value="1"/>
</dbReference>
<feature type="transmembrane region" description="Helical" evidence="7">
    <location>
        <begin position="12"/>
        <end position="30"/>
    </location>
</feature>
<dbReference type="SMART" id="SM01160">
    <property type="entry name" value="DUF1751"/>
    <property type="match status" value="1"/>
</dbReference>
<evidence type="ECO:0000256" key="2">
    <source>
        <dbReference type="ARBA" id="ARBA00022475"/>
    </source>
</evidence>
<evidence type="ECO:0000313" key="9">
    <source>
        <dbReference type="EMBL" id="BAI69046.1"/>
    </source>
</evidence>
<evidence type="ECO:0000256" key="7">
    <source>
        <dbReference type="SAM" id="Phobius"/>
    </source>
</evidence>
<dbReference type="OrthoDB" id="9813074at2"/>
<organism evidence="9 10">
    <name type="scientific">Hydrogenobacter thermophilus (strain DSM 6534 / IAM 12695 / TK-6)</name>
    <dbReference type="NCBI Taxonomy" id="608538"/>
    <lineage>
        <taxon>Bacteria</taxon>
        <taxon>Pseudomonadati</taxon>
        <taxon>Aquificota</taxon>
        <taxon>Aquificia</taxon>
        <taxon>Aquificales</taxon>
        <taxon>Aquificaceae</taxon>
        <taxon>Hydrogenobacter</taxon>
    </lineage>
</organism>
<dbReference type="MEROPS" id="S54.027"/>
<dbReference type="GO" id="GO:0004252">
    <property type="term" value="F:serine-type endopeptidase activity"/>
    <property type="evidence" value="ECO:0007669"/>
    <property type="project" value="InterPro"/>
</dbReference>